<dbReference type="InterPro" id="IPR028976">
    <property type="entry name" value="CheC-like_sf"/>
</dbReference>
<dbReference type="RefSeq" id="WP_420904320.1">
    <property type="nucleotide sequence ID" value="NZ_BAAFGK010000004.1"/>
</dbReference>
<proteinExistence type="predicted"/>
<dbReference type="Proteomes" id="UP001628193">
    <property type="component" value="Unassembled WGS sequence"/>
</dbReference>
<dbReference type="SUPFAM" id="SSF103039">
    <property type="entry name" value="CheC-like"/>
    <property type="match status" value="1"/>
</dbReference>
<evidence type="ECO:0008006" key="4">
    <source>
        <dbReference type="Google" id="ProtNLM"/>
    </source>
</evidence>
<evidence type="ECO:0000313" key="3">
    <source>
        <dbReference type="Proteomes" id="UP001628193"/>
    </source>
</evidence>
<accession>A0ABQ0C6T2</accession>
<sequence>MTTPLSLNEVEEDAFKELFNLSLGATAATLSEMVDAEIVLSVPSFSSPSPRSLLVQIHQLFGDSIGLVGMRYQFTFPSERVVPGMAVLLVRATDLCLFLEALHGDAIPVEMIGQIEADSMQLAGDVLLYTCASSLSALLESDIDCQKPFFFRGDPEALSIQLGLEEQDESQELLMLRVDFLMTGKGVTGALLTWMDGDGLPFLKTEIDHFITTHMS</sequence>
<protein>
    <recommendedName>
        <fullName evidence="4">Chemotaxis protein CheC</fullName>
    </recommendedName>
</protein>
<keyword evidence="1" id="KW-0145">Chemotaxis</keyword>
<organism evidence="2 3">
    <name type="scientific">Candidatus Magnetaquiglobus chichijimensis</name>
    <dbReference type="NCBI Taxonomy" id="3141448"/>
    <lineage>
        <taxon>Bacteria</taxon>
        <taxon>Pseudomonadati</taxon>
        <taxon>Pseudomonadota</taxon>
        <taxon>Magnetococcia</taxon>
        <taxon>Magnetococcales</taxon>
        <taxon>Candidatus Magnetaquicoccaceae</taxon>
        <taxon>Candidatus Magnetaquiglobus</taxon>
    </lineage>
</organism>
<dbReference type="EMBL" id="BAAFGK010000004">
    <property type="protein sequence ID" value="GAB0056594.1"/>
    <property type="molecule type" value="Genomic_DNA"/>
</dbReference>
<name>A0ABQ0C6T2_9PROT</name>
<reference evidence="2 3" key="1">
    <citation type="submission" date="2024-05" db="EMBL/GenBank/DDBJ databases">
        <authorList>
            <consortium name="Candidatus Magnetaquicoccaceae bacterium FCR-1 genome sequencing consortium"/>
            <person name="Shimoshige H."/>
            <person name="Shimamura S."/>
            <person name="Taoka A."/>
            <person name="Kobayashi H."/>
            <person name="Maekawa T."/>
        </authorList>
    </citation>
    <scope>NUCLEOTIDE SEQUENCE [LARGE SCALE GENOMIC DNA]</scope>
    <source>
        <strain evidence="2 3">FCR-1</strain>
    </source>
</reference>
<keyword evidence="3" id="KW-1185">Reference proteome</keyword>
<dbReference type="Gene3D" id="3.40.1550.10">
    <property type="entry name" value="CheC-like"/>
    <property type="match status" value="1"/>
</dbReference>
<reference evidence="2 3" key="2">
    <citation type="submission" date="2024-09" db="EMBL/GenBank/DDBJ databases">
        <title>Draft genome sequence of Candidatus Magnetaquicoccaceae bacterium FCR-1.</title>
        <authorList>
            <person name="Shimoshige H."/>
            <person name="Shimamura S."/>
            <person name="Taoka A."/>
            <person name="Kobayashi H."/>
            <person name="Maekawa T."/>
        </authorList>
    </citation>
    <scope>NUCLEOTIDE SEQUENCE [LARGE SCALE GENOMIC DNA]</scope>
    <source>
        <strain evidence="2 3">FCR-1</strain>
    </source>
</reference>
<evidence type="ECO:0000313" key="2">
    <source>
        <dbReference type="EMBL" id="GAB0056594.1"/>
    </source>
</evidence>
<comment type="caution">
    <text evidence="2">The sequence shown here is derived from an EMBL/GenBank/DDBJ whole genome shotgun (WGS) entry which is preliminary data.</text>
</comment>
<gene>
    <name evidence="2" type="ORF">SIID45300_00902</name>
</gene>
<evidence type="ECO:0000256" key="1">
    <source>
        <dbReference type="ARBA" id="ARBA00022500"/>
    </source>
</evidence>